<keyword evidence="2" id="KW-0805">Transcription regulation</keyword>
<dbReference type="InterPro" id="IPR014284">
    <property type="entry name" value="RNA_pol_sigma-70_dom"/>
</dbReference>
<comment type="similarity">
    <text evidence="1">Belongs to the sigma-70 factor family. ECF subfamily.</text>
</comment>
<dbReference type="Proteomes" id="UP001220610">
    <property type="component" value="Chromosome"/>
</dbReference>
<dbReference type="EMBL" id="CP119311">
    <property type="protein sequence ID" value="WEK35245.1"/>
    <property type="molecule type" value="Genomic_DNA"/>
</dbReference>
<dbReference type="SUPFAM" id="SSF88946">
    <property type="entry name" value="Sigma2 domain of RNA polymerase sigma factors"/>
    <property type="match status" value="1"/>
</dbReference>
<evidence type="ECO:0000256" key="2">
    <source>
        <dbReference type="ARBA" id="ARBA00023015"/>
    </source>
</evidence>
<evidence type="ECO:0000256" key="1">
    <source>
        <dbReference type="ARBA" id="ARBA00010641"/>
    </source>
</evidence>
<dbReference type="InterPro" id="IPR039425">
    <property type="entry name" value="RNA_pol_sigma-70-like"/>
</dbReference>
<feature type="domain" description="RNA polymerase sigma-70 region 2" evidence="5">
    <location>
        <begin position="22"/>
        <end position="87"/>
    </location>
</feature>
<dbReference type="Pfam" id="PF04542">
    <property type="entry name" value="Sigma70_r2"/>
    <property type="match status" value="1"/>
</dbReference>
<protein>
    <submittedName>
        <fullName evidence="7">Sigma-70 family RNA polymerase sigma factor</fullName>
    </submittedName>
</protein>
<sequence>MWQYLRSPVNLPIADETLFNELYHQYWELLFRIACKKTGSVEDASDIVHDLFADIWRNLRKVPAGDACRPYLISCLYHKVFNYFRTKGLQEKHYKHLELFLSQQLTGTELPMQEPVQELIDKAITTEIRKLPVKMKDILIRYFYQRQTIDQIAGELSLSRQTVKNQLSLASKRLRQAVQQLVVFLYCFFYS</sequence>
<dbReference type="GO" id="GO:0016987">
    <property type="term" value="F:sigma factor activity"/>
    <property type="evidence" value="ECO:0007669"/>
    <property type="project" value="UniProtKB-KW"/>
</dbReference>
<evidence type="ECO:0000259" key="6">
    <source>
        <dbReference type="Pfam" id="PF08281"/>
    </source>
</evidence>
<dbReference type="PANTHER" id="PTHR43133:SF46">
    <property type="entry name" value="RNA POLYMERASE SIGMA-70 FACTOR ECF SUBFAMILY"/>
    <property type="match status" value="1"/>
</dbReference>
<evidence type="ECO:0000313" key="8">
    <source>
        <dbReference type="Proteomes" id="UP001220610"/>
    </source>
</evidence>
<keyword evidence="3" id="KW-0731">Sigma factor</keyword>
<dbReference type="Gene3D" id="1.10.10.10">
    <property type="entry name" value="Winged helix-like DNA-binding domain superfamily/Winged helix DNA-binding domain"/>
    <property type="match status" value="1"/>
</dbReference>
<dbReference type="InterPro" id="IPR013325">
    <property type="entry name" value="RNA_pol_sigma_r2"/>
</dbReference>
<dbReference type="Pfam" id="PF08281">
    <property type="entry name" value="Sigma70_r4_2"/>
    <property type="match status" value="1"/>
</dbReference>
<dbReference type="InterPro" id="IPR013249">
    <property type="entry name" value="RNA_pol_sigma70_r4_t2"/>
</dbReference>
<feature type="domain" description="RNA polymerase sigma factor 70 region 4 type 2" evidence="6">
    <location>
        <begin position="123"/>
        <end position="174"/>
    </location>
</feature>
<evidence type="ECO:0000259" key="5">
    <source>
        <dbReference type="Pfam" id="PF04542"/>
    </source>
</evidence>
<dbReference type="InterPro" id="IPR036388">
    <property type="entry name" value="WH-like_DNA-bd_sf"/>
</dbReference>
<dbReference type="InterPro" id="IPR013324">
    <property type="entry name" value="RNA_pol_sigma_r3/r4-like"/>
</dbReference>
<dbReference type="AlphaFoldDB" id="A0AAJ5WR62"/>
<proteinExistence type="inferred from homology"/>
<keyword evidence="4" id="KW-0804">Transcription</keyword>
<dbReference type="Gene3D" id="1.10.1740.10">
    <property type="match status" value="1"/>
</dbReference>
<gene>
    <name evidence="7" type="ORF">P0Y53_22370</name>
</gene>
<accession>A0AAJ5WR62</accession>
<evidence type="ECO:0000313" key="7">
    <source>
        <dbReference type="EMBL" id="WEK35245.1"/>
    </source>
</evidence>
<dbReference type="NCBIfam" id="TIGR02937">
    <property type="entry name" value="sigma70-ECF"/>
    <property type="match status" value="1"/>
</dbReference>
<dbReference type="GO" id="GO:0003677">
    <property type="term" value="F:DNA binding"/>
    <property type="evidence" value="ECO:0007669"/>
    <property type="project" value="InterPro"/>
</dbReference>
<dbReference type="PANTHER" id="PTHR43133">
    <property type="entry name" value="RNA POLYMERASE ECF-TYPE SIGMA FACTO"/>
    <property type="match status" value="1"/>
</dbReference>
<evidence type="ECO:0000256" key="3">
    <source>
        <dbReference type="ARBA" id="ARBA00023082"/>
    </source>
</evidence>
<dbReference type="GO" id="GO:0006352">
    <property type="term" value="P:DNA-templated transcription initiation"/>
    <property type="evidence" value="ECO:0007669"/>
    <property type="project" value="InterPro"/>
</dbReference>
<organism evidence="7 8">
    <name type="scientific">Candidatus Pseudobacter hemicellulosilyticus</name>
    <dbReference type="NCBI Taxonomy" id="3121375"/>
    <lineage>
        <taxon>Bacteria</taxon>
        <taxon>Pseudomonadati</taxon>
        <taxon>Bacteroidota</taxon>
        <taxon>Chitinophagia</taxon>
        <taxon>Chitinophagales</taxon>
        <taxon>Chitinophagaceae</taxon>
        <taxon>Pseudobacter</taxon>
    </lineage>
</organism>
<dbReference type="SUPFAM" id="SSF88659">
    <property type="entry name" value="Sigma3 and sigma4 domains of RNA polymerase sigma factors"/>
    <property type="match status" value="1"/>
</dbReference>
<evidence type="ECO:0000256" key="4">
    <source>
        <dbReference type="ARBA" id="ARBA00023163"/>
    </source>
</evidence>
<reference evidence="7" key="1">
    <citation type="submission" date="2023-03" db="EMBL/GenBank/DDBJ databases">
        <title>Andean soil-derived lignocellulolytic bacterial consortium as a source of novel taxa and putative plastic-active enzymes.</title>
        <authorList>
            <person name="Diaz-Garcia L."/>
            <person name="Chuvochina M."/>
            <person name="Feuerriegel G."/>
            <person name="Bunk B."/>
            <person name="Sproer C."/>
            <person name="Streit W.R."/>
            <person name="Rodriguez L.M."/>
            <person name="Overmann J."/>
            <person name="Jimenez D.J."/>
        </authorList>
    </citation>
    <scope>NUCLEOTIDE SEQUENCE</scope>
    <source>
        <strain evidence="7">MAG 7</strain>
    </source>
</reference>
<dbReference type="InterPro" id="IPR007627">
    <property type="entry name" value="RNA_pol_sigma70_r2"/>
</dbReference>
<name>A0AAJ5WR62_9BACT</name>